<dbReference type="InterPro" id="IPR000182">
    <property type="entry name" value="GNAT_dom"/>
</dbReference>
<organism evidence="6">
    <name type="scientific">Desulfacinum infernum</name>
    <dbReference type="NCBI Taxonomy" id="35837"/>
    <lineage>
        <taxon>Bacteria</taxon>
        <taxon>Pseudomonadati</taxon>
        <taxon>Thermodesulfobacteriota</taxon>
        <taxon>Syntrophobacteria</taxon>
        <taxon>Syntrophobacterales</taxon>
        <taxon>Syntrophobacteraceae</taxon>
        <taxon>Desulfacinum</taxon>
    </lineage>
</organism>
<keyword evidence="3" id="KW-0547">Nucleotide-binding</keyword>
<protein>
    <submittedName>
        <fullName evidence="6">GNAT family N-acetyltransferase</fullName>
    </submittedName>
</protein>
<dbReference type="InterPro" id="IPR011095">
    <property type="entry name" value="Dala_Dala_lig_C"/>
</dbReference>
<dbReference type="GO" id="GO:0046872">
    <property type="term" value="F:metal ion binding"/>
    <property type="evidence" value="ECO:0007669"/>
    <property type="project" value="InterPro"/>
</dbReference>
<keyword evidence="6" id="KW-0808">Transferase</keyword>
<gene>
    <name evidence="6" type="ORF">ENS06_03815</name>
</gene>
<comment type="similarity">
    <text evidence="1">Belongs to the D-alanine--D-alanine ligase family.</text>
</comment>
<dbReference type="GO" id="GO:0016747">
    <property type="term" value="F:acyltransferase activity, transferring groups other than amino-acyl groups"/>
    <property type="evidence" value="ECO:0007669"/>
    <property type="project" value="InterPro"/>
</dbReference>
<dbReference type="Pfam" id="PF07478">
    <property type="entry name" value="Dala_Dala_lig_C"/>
    <property type="match status" value="1"/>
</dbReference>
<dbReference type="Gene3D" id="3.30.470.20">
    <property type="entry name" value="ATP-grasp fold, B domain"/>
    <property type="match status" value="1"/>
</dbReference>
<dbReference type="InterPro" id="IPR013815">
    <property type="entry name" value="ATP_grasp_subdomain_1"/>
</dbReference>
<reference evidence="6" key="1">
    <citation type="journal article" date="2020" name="mSystems">
        <title>Genome- and Community-Level Interaction Insights into Carbon Utilization and Element Cycling Functions of Hydrothermarchaeota in Hydrothermal Sediment.</title>
        <authorList>
            <person name="Zhou Z."/>
            <person name="Liu Y."/>
            <person name="Xu W."/>
            <person name="Pan J."/>
            <person name="Luo Z.H."/>
            <person name="Li M."/>
        </authorList>
    </citation>
    <scope>NUCLEOTIDE SEQUENCE [LARGE SCALE GENOMIC DNA]</scope>
    <source>
        <strain evidence="6">SpSt-456</strain>
    </source>
</reference>
<keyword evidence="2" id="KW-0436">Ligase</keyword>
<feature type="domain" description="ATP-grasp" evidence="4">
    <location>
        <begin position="126"/>
        <end position="341"/>
    </location>
</feature>
<dbReference type="Pfam" id="PF00583">
    <property type="entry name" value="Acetyltransf_1"/>
    <property type="match status" value="1"/>
</dbReference>
<dbReference type="EMBL" id="DSTK01000012">
    <property type="protein sequence ID" value="HFK96437.1"/>
    <property type="molecule type" value="Genomic_DNA"/>
</dbReference>
<evidence type="ECO:0000259" key="4">
    <source>
        <dbReference type="PROSITE" id="PS50975"/>
    </source>
</evidence>
<evidence type="ECO:0000256" key="2">
    <source>
        <dbReference type="ARBA" id="ARBA00022598"/>
    </source>
</evidence>
<evidence type="ECO:0000259" key="5">
    <source>
        <dbReference type="PROSITE" id="PS51186"/>
    </source>
</evidence>
<dbReference type="Gene3D" id="3.30.1490.20">
    <property type="entry name" value="ATP-grasp fold, A domain"/>
    <property type="match status" value="1"/>
</dbReference>
<dbReference type="CDD" id="cd04301">
    <property type="entry name" value="NAT_SF"/>
    <property type="match status" value="1"/>
</dbReference>
<dbReference type="PANTHER" id="PTHR23132">
    <property type="entry name" value="D-ALANINE--D-ALANINE LIGASE"/>
    <property type="match status" value="1"/>
</dbReference>
<feature type="domain" description="N-acetyltransferase" evidence="5">
    <location>
        <begin position="377"/>
        <end position="534"/>
    </location>
</feature>
<dbReference type="PANTHER" id="PTHR23132:SF23">
    <property type="entry name" value="D-ALANINE--D-ALANINE LIGASE B"/>
    <property type="match status" value="1"/>
</dbReference>
<comment type="caution">
    <text evidence="6">The sequence shown here is derived from an EMBL/GenBank/DDBJ whole genome shotgun (WGS) entry which is preliminary data.</text>
</comment>
<evidence type="ECO:0000256" key="1">
    <source>
        <dbReference type="ARBA" id="ARBA00010871"/>
    </source>
</evidence>
<proteinExistence type="inferred from homology"/>
<dbReference type="SUPFAM" id="SSF55729">
    <property type="entry name" value="Acyl-CoA N-acyltransferases (Nat)"/>
    <property type="match status" value="1"/>
</dbReference>
<sequence length="537" mass="59168">MDWGRGQGEGAKRKDALMRAAVLHSAVPPEAPPDEKDVLIQARCIGEALERLGWDVVFLPFHSDLGTMRQTLRRMGPDVVVNLVETVEGSGRLGHTAPALLDAEGIPYTGCPTEAVFCTSHKVLAKKYLTAWGVPTPAWFAPEDEPPPPWARKTLVIVKPVWEDASVGIDQEAVVSMADPEAWDRAVRRARNRFGPAGFFAERFIDGREFNLALLARRGGVDVLPVAEMCFEGFGPDRHRIVDYEAKWAEGSFAERHTVRSFSRAQEDGLLVERLSALARRCWDLFGLRGYARIDFRVDEDGRPWLLEVNANPCLSPDAGFMAAARQAGLDMDAVVHRLVEDASAPRPSRPNPVETPAVCEQETSYSADAAALSGLMLRTHLRPSDDEAVERITAETGFFNGEEIAVARDLARQSLSLGAAASGYFFILAEHDGRVVGYTCYGPIWGTAGRFDLYWIVVEPAWQGRGIGKILLHAAEEAIRCAGGRRVYVETSSRPLYEPTRQFYLHAGFAQVASLPDFYAPNDHKMIYCKTLGAAS</sequence>
<dbReference type="PROSITE" id="PS51186">
    <property type="entry name" value="GNAT"/>
    <property type="match status" value="1"/>
</dbReference>
<evidence type="ECO:0000256" key="3">
    <source>
        <dbReference type="PROSITE-ProRule" id="PRU00409"/>
    </source>
</evidence>
<dbReference type="Gene3D" id="3.40.630.30">
    <property type="match status" value="1"/>
</dbReference>
<keyword evidence="3" id="KW-0067">ATP-binding</keyword>
<dbReference type="InterPro" id="IPR016181">
    <property type="entry name" value="Acyl_CoA_acyltransferase"/>
</dbReference>
<evidence type="ECO:0000313" key="6">
    <source>
        <dbReference type="EMBL" id="HFK96437.1"/>
    </source>
</evidence>
<name>A0A831ZWU3_9BACT</name>
<dbReference type="PROSITE" id="PS50975">
    <property type="entry name" value="ATP_GRASP"/>
    <property type="match status" value="1"/>
</dbReference>
<dbReference type="GO" id="GO:0008716">
    <property type="term" value="F:D-alanine-D-alanine ligase activity"/>
    <property type="evidence" value="ECO:0007669"/>
    <property type="project" value="InterPro"/>
</dbReference>
<dbReference type="GO" id="GO:0005524">
    <property type="term" value="F:ATP binding"/>
    <property type="evidence" value="ECO:0007669"/>
    <property type="project" value="UniProtKB-UniRule"/>
</dbReference>
<dbReference type="AlphaFoldDB" id="A0A831ZWU3"/>
<dbReference type="SUPFAM" id="SSF56059">
    <property type="entry name" value="Glutathione synthetase ATP-binding domain-like"/>
    <property type="match status" value="1"/>
</dbReference>
<accession>A0A831ZWU3</accession>
<dbReference type="InterPro" id="IPR011761">
    <property type="entry name" value="ATP-grasp"/>
</dbReference>